<dbReference type="InterPro" id="IPR011249">
    <property type="entry name" value="Metalloenz_LuxS/M16"/>
</dbReference>
<name>A0ABW5L7N7_9SPHI</name>
<evidence type="ECO:0000256" key="5">
    <source>
        <dbReference type="ARBA" id="ARBA00022801"/>
    </source>
</evidence>
<keyword evidence="7" id="KW-0482">Metalloprotease</keyword>
<comment type="cofactor">
    <cofactor evidence="1">
        <name>Zn(2+)</name>
        <dbReference type="ChEBI" id="CHEBI:29105"/>
    </cofactor>
</comment>
<dbReference type="SUPFAM" id="SSF63411">
    <property type="entry name" value="LuxS/MPP-like metallohydrolase"/>
    <property type="match status" value="4"/>
</dbReference>
<dbReference type="InterPro" id="IPR001431">
    <property type="entry name" value="Pept_M16_Zn_BS"/>
</dbReference>
<comment type="caution">
    <text evidence="12">The sequence shown here is derived from an EMBL/GenBank/DDBJ whole genome shotgun (WGS) entry which is preliminary data.</text>
</comment>
<feature type="domain" description="Peptidase M16 C-terminal" evidence="11">
    <location>
        <begin position="264"/>
        <end position="435"/>
    </location>
</feature>
<dbReference type="PROSITE" id="PS00143">
    <property type="entry name" value="INSULINASE"/>
    <property type="match status" value="1"/>
</dbReference>
<dbReference type="PANTHER" id="PTHR43690">
    <property type="entry name" value="NARDILYSIN"/>
    <property type="match status" value="1"/>
</dbReference>
<evidence type="ECO:0000256" key="8">
    <source>
        <dbReference type="RuleBase" id="RU004447"/>
    </source>
</evidence>
<dbReference type="InterPro" id="IPR011765">
    <property type="entry name" value="Pept_M16_N"/>
</dbReference>
<feature type="chain" id="PRO_5047384223" evidence="9">
    <location>
        <begin position="23"/>
        <end position="979"/>
    </location>
</feature>
<feature type="domain" description="Peptidase M16 N-terminal" evidence="10">
    <location>
        <begin position="153"/>
        <end position="214"/>
    </location>
</feature>
<comment type="similarity">
    <text evidence="2 8">Belongs to the peptidase M16 family.</text>
</comment>
<dbReference type="Pfam" id="PF00675">
    <property type="entry name" value="Peptidase_M16"/>
    <property type="match status" value="2"/>
</dbReference>
<evidence type="ECO:0000313" key="13">
    <source>
        <dbReference type="Proteomes" id="UP001597440"/>
    </source>
</evidence>
<protein>
    <submittedName>
        <fullName evidence="12">M16 family metallopeptidase</fullName>
    </submittedName>
</protein>
<evidence type="ECO:0000259" key="11">
    <source>
        <dbReference type="Pfam" id="PF05193"/>
    </source>
</evidence>
<gene>
    <name evidence="12" type="ORF">ACFSQW_15815</name>
</gene>
<organism evidence="12 13">
    <name type="scientific">Sphingobacterium tabacisoli</name>
    <dbReference type="NCBI Taxonomy" id="2044855"/>
    <lineage>
        <taxon>Bacteria</taxon>
        <taxon>Pseudomonadati</taxon>
        <taxon>Bacteroidota</taxon>
        <taxon>Sphingobacteriia</taxon>
        <taxon>Sphingobacteriales</taxon>
        <taxon>Sphingobacteriaceae</taxon>
        <taxon>Sphingobacterium</taxon>
    </lineage>
</organism>
<feature type="domain" description="Peptidase M16 C-terminal" evidence="11">
    <location>
        <begin position="771"/>
        <end position="873"/>
    </location>
</feature>
<evidence type="ECO:0000256" key="4">
    <source>
        <dbReference type="ARBA" id="ARBA00022723"/>
    </source>
</evidence>
<sequence>MKKAKVFYVFAFLFVSVGSSNAQQTNYEWKQATEGGYSYKYVSNDPTHSRFYTLQNGLTVVLSPSKKEPRIQTYIATKAGSKTDPKDHTGLAHYLEHLLFKGTEQFGSLDWAKEKPLLDKIDGLYEDYNSTKDEAKRKAIYKEIDAVSGEAAKYAIANEYDKLMSNMGAEGTNAFTSFEQTVYIEDIPNNVVDKYLAVQAERFKSPVFRLFHTELEAVYEEKNIGLDTDNRKAIEAMFEGLFPTNNYGQQTVLGTVEHLKNPSLKAIRTYFETYYVPNNMGVIMSGDFDPSTMIKKVDAAFSYMKTKAVPPYTFAPEKPITKPIIREVKGPNAEFLFLGFRFPGAATKDAQMLNLLGSILTNGSAGLIDLDLVKSQKLLGAGAFPYVLKDYSMLILQGNPSQGQSLDQVRELLLAELDKLRKGDFSEDLITSIVNNERKAQIARNDSYQSRAEELMSAFTSELDWANELRNTDWLATVTKKDIVDFANKYLNDQNYVAIYKKQGVDENVVKVVKPEITPVTVNREAQSEFLTKVNAMPEEEIKPVWLDYSKDIQKSTSHGAEVLAVENKDNELFSLVYRFPLGGWNNRLLGLAAGYLEFLGTKAKSSEQFSKDFYKLATDFSVSAGNEETTVSIAGLDRNFGASVELIQDLLRNCVVDQSAFEAYIGRVKKSRINSKENKDAIMNGLKAYAKYGAKNPFNYTFTDAELDQLKAEDLVKVLHDLSKTKHTVLYFGPKKVAQLTASLPALKLGTGAFVAIPQGTSFKELSTTENQVLVSNYNMKQADIFWFRNSDVYNAALTPTVSLFNSYFGGGMGSIVFQTIRESKALAYSTYAFYGAPSKKENHYTVGAYVGTQSDKFMDAITGMNELINVLPESSKSFETAKISLLKSIASERVTNTAILNSYMAAERLGNQTDIRKSVYEKIPALTFADVKAFHAKEFSKKPYIYCVVADESKLKADDLNGLGKVKKLTLEEIFGY</sequence>
<dbReference type="InterPro" id="IPR007863">
    <property type="entry name" value="Peptidase_M16_C"/>
</dbReference>
<proteinExistence type="inferred from homology"/>
<evidence type="ECO:0000259" key="10">
    <source>
        <dbReference type="Pfam" id="PF00675"/>
    </source>
</evidence>
<evidence type="ECO:0000256" key="7">
    <source>
        <dbReference type="ARBA" id="ARBA00023049"/>
    </source>
</evidence>
<keyword evidence="3" id="KW-0645">Protease</keyword>
<evidence type="ECO:0000256" key="3">
    <source>
        <dbReference type="ARBA" id="ARBA00022670"/>
    </source>
</evidence>
<dbReference type="RefSeq" id="WP_210354152.1">
    <property type="nucleotide sequence ID" value="NZ_JAEQMU010000001.1"/>
</dbReference>
<dbReference type="InterPro" id="IPR050626">
    <property type="entry name" value="Peptidase_M16"/>
</dbReference>
<feature type="signal peptide" evidence="9">
    <location>
        <begin position="1"/>
        <end position="22"/>
    </location>
</feature>
<keyword evidence="4" id="KW-0479">Metal-binding</keyword>
<evidence type="ECO:0000313" key="12">
    <source>
        <dbReference type="EMBL" id="MFD2555867.1"/>
    </source>
</evidence>
<keyword evidence="13" id="KW-1185">Reference proteome</keyword>
<keyword evidence="9" id="KW-0732">Signal</keyword>
<evidence type="ECO:0000256" key="9">
    <source>
        <dbReference type="SAM" id="SignalP"/>
    </source>
</evidence>
<evidence type="ECO:0000256" key="6">
    <source>
        <dbReference type="ARBA" id="ARBA00022833"/>
    </source>
</evidence>
<dbReference type="Proteomes" id="UP001597440">
    <property type="component" value="Unassembled WGS sequence"/>
</dbReference>
<evidence type="ECO:0000256" key="2">
    <source>
        <dbReference type="ARBA" id="ARBA00007261"/>
    </source>
</evidence>
<dbReference type="Gene3D" id="3.30.830.10">
    <property type="entry name" value="Metalloenzyme, LuxS/M16 peptidase-like"/>
    <property type="match status" value="4"/>
</dbReference>
<keyword evidence="6" id="KW-0862">Zinc</keyword>
<dbReference type="PANTHER" id="PTHR43690:SF17">
    <property type="entry name" value="PROTEIN YHJJ"/>
    <property type="match status" value="1"/>
</dbReference>
<accession>A0ABW5L7N7</accession>
<feature type="domain" description="Peptidase M16 N-terminal" evidence="10">
    <location>
        <begin position="61"/>
        <end position="108"/>
    </location>
</feature>
<reference evidence="13" key="1">
    <citation type="journal article" date="2019" name="Int. J. Syst. Evol. Microbiol.">
        <title>The Global Catalogue of Microorganisms (GCM) 10K type strain sequencing project: providing services to taxonomists for standard genome sequencing and annotation.</title>
        <authorList>
            <consortium name="The Broad Institute Genomics Platform"/>
            <consortium name="The Broad Institute Genome Sequencing Center for Infectious Disease"/>
            <person name="Wu L."/>
            <person name="Ma J."/>
        </authorList>
    </citation>
    <scope>NUCLEOTIDE SEQUENCE [LARGE SCALE GENOMIC DNA]</scope>
    <source>
        <strain evidence="13">KCTC 52298</strain>
    </source>
</reference>
<dbReference type="EMBL" id="JBHULD010000014">
    <property type="protein sequence ID" value="MFD2555867.1"/>
    <property type="molecule type" value="Genomic_DNA"/>
</dbReference>
<evidence type="ECO:0000256" key="1">
    <source>
        <dbReference type="ARBA" id="ARBA00001947"/>
    </source>
</evidence>
<dbReference type="Pfam" id="PF05193">
    <property type="entry name" value="Peptidase_M16_C"/>
    <property type="match status" value="2"/>
</dbReference>
<keyword evidence="5" id="KW-0378">Hydrolase</keyword>